<evidence type="ECO:0000313" key="1">
    <source>
        <dbReference type="EMBL" id="KAK4019322.1"/>
    </source>
</evidence>
<gene>
    <name evidence="1" type="ORF">OUZ56_001347</name>
</gene>
<evidence type="ECO:0000313" key="2">
    <source>
        <dbReference type="Proteomes" id="UP001234178"/>
    </source>
</evidence>
<dbReference type="Proteomes" id="UP001234178">
    <property type="component" value="Unassembled WGS sequence"/>
</dbReference>
<organism evidence="1 2">
    <name type="scientific">Daphnia magna</name>
    <dbReference type="NCBI Taxonomy" id="35525"/>
    <lineage>
        <taxon>Eukaryota</taxon>
        <taxon>Metazoa</taxon>
        <taxon>Ecdysozoa</taxon>
        <taxon>Arthropoda</taxon>
        <taxon>Crustacea</taxon>
        <taxon>Branchiopoda</taxon>
        <taxon>Diplostraca</taxon>
        <taxon>Cladocera</taxon>
        <taxon>Anomopoda</taxon>
        <taxon>Daphniidae</taxon>
        <taxon>Daphnia</taxon>
    </lineage>
</organism>
<keyword evidence="2" id="KW-1185">Reference proteome</keyword>
<name>A0ABR0A2D5_9CRUS</name>
<comment type="caution">
    <text evidence="1">The sequence shown here is derived from an EMBL/GenBank/DDBJ whole genome shotgun (WGS) entry which is preliminary data.</text>
</comment>
<dbReference type="EMBL" id="JAOYFB010000036">
    <property type="protein sequence ID" value="KAK4019322.1"/>
    <property type="molecule type" value="Genomic_DNA"/>
</dbReference>
<proteinExistence type="predicted"/>
<reference evidence="1 2" key="1">
    <citation type="journal article" date="2023" name="Nucleic Acids Res.">
        <title>The hologenome of Daphnia magna reveals possible DNA methylation and microbiome-mediated evolution of the host genome.</title>
        <authorList>
            <person name="Chaturvedi A."/>
            <person name="Li X."/>
            <person name="Dhandapani V."/>
            <person name="Marshall H."/>
            <person name="Kissane S."/>
            <person name="Cuenca-Cambronero M."/>
            <person name="Asole G."/>
            <person name="Calvet F."/>
            <person name="Ruiz-Romero M."/>
            <person name="Marangio P."/>
            <person name="Guigo R."/>
            <person name="Rago D."/>
            <person name="Mirbahai L."/>
            <person name="Eastwood N."/>
            <person name="Colbourne J.K."/>
            <person name="Zhou J."/>
            <person name="Mallon E."/>
            <person name="Orsini L."/>
        </authorList>
    </citation>
    <scope>NUCLEOTIDE SEQUENCE [LARGE SCALE GENOMIC DNA]</scope>
    <source>
        <strain evidence="1">LRV0_1</strain>
    </source>
</reference>
<protein>
    <submittedName>
        <fullName evidence="1">Uncharacterized protein</fullName>
    </submittedName>
</protein>
<sequence length="104" mass="12249">MKLYFTNIYSDRNENSMFAQNFLLVRDSQLTFLPTIRSSGVCHPTTDINSFPKCIDVDFDETPQTSIRVFAYFARQRNRVQPLCWFVPVDFSHLLHNKVVRKIT</sequence>
<accession>A0ABR0A2D5</accession>